<proteinExistence type="predicted"/>
<dbReference type="EMBL" id="CP133619">
    <property type="protein sequence ID" value="WMV41712.1"/>
    <property type="molecule type" value="Genomic_DNA"/>
</dbReference>
<organism evidence="2 3">
    <name type="scientific">Solanum verrucosum</name>
    <dbReference type="NCBI Taxonomy" id="315347"/>
    <lineage>
        <taxon>Eukaryota</taxon>
        <taxon>Viridiplantae</taxon>
        <taxon>Streptophyta</taxon>
        <taxon>Embryophyta</taxon>
        <taxon>Tracheophyta</taxon>
        <taxon>Spermatophyta</taxon>
        <taxon>Magnoliopsida</taxon>
        <taxon>eudicotyledons</taxon>
        <taxon>Gunneridae</taxon>
        <taxon>Pentapetalae</taxon>
        <taxon>asterids</taxon>
        <taxon>lamiids</taxon>
        <taxon>Solanales</taxon>
        <taxon>Solanaceae</taxon>
        <taxon>Solanoideae</taxon>
        <taxon>Solaneae</taxon>
        <taxon>Solanum</taxon>
    </lineage>
</organism>
<name>A0AAF0U9C6_SOLVR</name>
<dbReference type="AlphaFoldDB" id="A0AAF0U9C6"/>
<sequence>MVVCCFFIGCVGEGLLECCFPMGFWGGVPVEKRRVTVAKNVLQRVTWRSRSGSPIHSPICPLVNSIAFVPWSLAFSRAWHTGTLGGQVAIR</sequence>
<evidence type="ECO:0000313" key="3">
    <source>
        <dbReference type="Proteomes" id="UP001234989"/>
    </source>
</evidence>
<evidence type="ECO:0000313" key="2">
    <source>
        <dbReference type="EMBL" id="WMV41712.1"/>
    </source>
</evidence>
<dbReference type="Proteomes" id="UP001234989">
    <property type="component" value="Chromosome 8"/>
</dbReference>
<gene>
    <name evidence="2" type="ORF">MTR67_035097</name>
</gene>
<accession>A0AAF0U9C6</accession>
<protein>
    <recommendedName>
        <fullName evidence="4">Secreted protein</fullName>
    </recommendedName>
</protein>
<feature type="signal peptide" evidence="1">
    <location>
        <begin position="1"/>
        <end position="16"/>
    </location>
</feature>
<evidence type="ECO:0000256" key="1">
    <source>
        <dbReference type="SAM" id="SignalP"/>
    </source>
</evidence>
<keyword evidence="3" id="KW-1185">Reference proteome</keyword>
<reference evidence="2" key="1">
    <citation type="submission" date="2023-08" db="EMBL/GenBank/DDBJ databases">
        <title>A de novo genome assembly of Solanum verrucosum Schlechtendal, a Mexican diploid species geographically isolated from the other diploid A-genome species in potato relatives.</title>
        <authorList>
            <person name="Hosaka K."/>
        </authorList>
    </citation>
    <scope>NUCLEOTIDE SEQUENCE</scope>
    <source>
        <tissue evidence="2">Young leaves</tissue>
    </source>
</reference>
<evidence type="ECO:0008006" key="4">
    <source>
        <dbReference type="Google" id="ProtNLM"/>
    </source>
</evidence>
<feature type="chain" id="PRO_5042174980" description="Secreted protein" evidence="1">
    <location>
        <begin position="17"/>
        <end position="91"/>
    </location>
</feature>
<keyword evidence="1" id="KW-0732">Signal</keyword>